<dbReference type="Pfam" id="PF01612">
    <property type="entry name" value="DNA_pol_A_exo1"/>
    <property type="match status" value="1"/>
</dbReference>
<dbReference type="EMBL" id="JBCAWK010000002">
    <property type="protein sequence ID" value="KAK8865774.1"/>
    <property type="molecule type" value="Genomic_DNA"/>
</dbReference>
<dbReference type="FunFam" id="3.30.420.10:FF:000059">
    <property type="entry name" value="Exosome complex exonuclease Rrp6"/>
    <property type="match status" value="1"/>
</dbReference>
<evidence type="ECO:0000256" key="3">
    <source>
        <dbReference type="ARBA" id="ARBA00022722"/>
    </source>
</evidence>
<dbReference type="GO" id="GO:0071039">
    <property type="term" value="P:nuclear polyadenylation-dependent CUT catabolic process"/>
    <property type="evidence" value="ECO:0007669"/>
    <property type="project" value="TreeGrafter"/>
</dbReference>
<dbReference type="GO" id="GO:0003727">
    <property type="term" value="F:single-stranded RNA binding"/>
    <property type="evidence" value="ECO:0007669"/>
    <property type="project" value="TreeGrafter"/>
</dbReference>
<dbReference type="SUPFAM" id="SSF53098">
    <property type="entry name" value="Ribonuclease H-like"/>
    <property type="match status" value="1"/>
</dbReference>
<evidence type="ECO:0000256" key="4">
    <source>
        <dbReference type="ARBA" id="ARBA00022801"/>
    </source>
</evidence>
<dbReference type="GO" id="GO:0000166">
    <property type="term" value="F:nucleotide binding"/>
    <property type="evidence" value="ECO:0007669"/>
    <property type="project" value="InterPro"/>
</dbReference>
<dbReference type="AlphaFoldDB" id="A0AAW0Z497"/>
<dbReference type="InterPro" id="IPR002121">
    <property type="entry name" value="HRDC_dom"/>
</dbReference>
<dbReference type="GO" id="GO:0071044">
    <property type="term" value="P:histone mRNA catabolic process"/>
    <property type="evidence" value="ECO:0007669"/>
    <property type="project" value="TreeGrafter"/>
</dbReference>
<keyword evidence="5" id="KW-0271">Exosome</keyword>
<dbReference type="InterPro" id="IPR012337">
    <property type="entry name" value="RNaseH-like_sf"/>
</dbReference>
<dbReference type="InterPro" id="IPR036397">
    <property type="entry name" value="RNaseH_sf"/>
</dbReference>
<dbReference type="GO" id="GO:0071037">
    <property type="term" value="P:nuclear polyadenylation-dependent snRNA catabolic process"/>
    <property type="evidence" value="ECO:0007669"/>
    <property type="project" value="TreeGrafter"/>
</dbReference>
<dbReference type="InterPro" id="IPR044876">
    <property type="entry name" value="HRDC_dom_sf"/>
</dbReference>
<feature type="compositionally biased region" description="Polar residues" evidence="9">
    <location>
        <begin position="680"/>
        <end position="706"/>
    </location>
</feature>
<evidence type="ECO:0000256" key="6">
    <source>
        <dbReference type="ARBA" id="ARBA00022839"/>
    </source>
</evidence>
<dbReference type="RefSeq" id="XP_066805253.1">
    <property type="nucleotide sequence ID" value="XM_066944052.1"/>
</dbReference>
<feature type="compositionally biased region" description="Basic residues" evidence="9">
    <location>
        <begin position="809"/>
        <end position="818"/>
    </location>
</feature>
<comment type="subcellular location">
    <subcellularLocation>
        <location evidence="1">Nucleus</location>
    </subcellularLocation>
</comment>
<dbReference type="InterPro" id="IPR012588">
    <property type="entry name" value="Exosome-assoc_fac_Rrp6_N"/>
</dbReference>
<dbReference type="Pfam" id="PF00570">
    <property type="entry name" value="HRDC"/>
    <property type="match status" value="1"/>
</dbReference>
<dbReference type="KEGG" id="kne:92178180"/>
<dbReference type="CDD" id="cd06147">
    <property type="entry name" value="Rrp6p_like_exo"/>
    <property type="match status" value="1"/>
</dbReference>
<dbReference type="InterPro" id="IPR010997">
    <property type="entry name" value="HRDC-like_sf"/>
</dbReference>
<dbReference type="GO" id="GO:0071040">
    <property type="term" value="P:nuclear polyadenylation-dependent antisense transcript catabolic process"/>
    <property type="evidence" value="ECO:0007669"/>
    <property type="project" value="TreeGrafter"/>
</dbReference>
<dbReference type="Pfam" id="PF08066">
    <property type="entry name" value="PMC2NT"/>
    <property type="match status" value="1"/>
</dbReference>
<evidence type="ECO:0000256" key="1">
    <source>
        <dbReference type="ARBA" id="ARBA00004123"/>
    </source>
</evidence>
<keyword evidence="12" id="KW-1185">Reference proteome</keyword>
<feature type="compositionally biased region" description="Polar residues" evidence="9">
    <location>
        <begin position="774"/>
        <end position="786"/>
    </location>
</feature>
<name>A0AAW0Z497_9TREE</name>
<keyword evidence="7" id="KW-0539">Nucleus</keyword>
<dbReference type="GO" id="GO:0000176">
    <property type="term" value="C:nuclear exosome (RNase complex)"/>
    <property type="evidence" value="ECO:0007669"/>
    <property type="project" value="InterPro"/>
</dbReference>
<dbReference type="PANTHER" id="PTHR12124:SF47">
    <property type="entry name" value="EXOSOME COMPONENT 10"/>
    <property type="match status" value="1"/>
</dbReference>
<reference evidence="11 12" key="1">
    <citation type="journal article" date="2024" name="bioRxiv">
        <title>Comparative genomics of Cryptococcus and Kwoniella reveals pathogenesis evolution and contrasting karyotype dynamics via intercentromeric recombination or chromosome fusion.</title>
        <authorList>
            <person name="Coelho M.A."/>
            <person name="David-Palma M."/>
            <person name="Shea T."/>
            <person name="Bowers K."/>
            <person name="McGinley-Smith S."/>
            <person name="Mohammad A.W."/>
            <person name="Gnirke A."/>
            <person name="Yurkov A.M."/>
            <person name="Nowrousian M."/>
            <person name="Sun S."/>
            <person name="Cuomo C.A."/>
            <person name="Heitman J."/>
        </authorList>
    </citation>
    <scope>NUCLEOTIDE SEQUENCE [LARGE SCALE GENOMIC DNA]</scope>
    <source>
        <strain evidence="11 12">CBS 13917</strain>
    </source>
</reference>
<dbReference type="PROSITE" id="PS50967">
    <property type="entry name" value="HRDC"/>
    <property type="match status" value="1"/>
</dbReference>
<feature type="domain" description="HRDC" evidence="10">
    <location>
        <begin position="540"/>
        <end position="622"/>
    </location>
</feature>
<protein>
    <recommendedName>
        <fullName evidence="10">HRDC domain-containing protein</fullName>
    </recommendedName>
</protein>
<dbReference type="Proteomes" id="UP001388673">
    <property type="component" value="Unassembled WGS sequence"/>
</dbReference>
<accession>A0AAW0Z497</accession>
<evidence type="ECO:0000256" key="5">
    <source>
        <dbReference type="ARBA" id="ARBA00022835"/>
    </source>
</evidence>
<keyword evidence="4" id="KW-0378">Hydrolase</keyword>
<dbReference type="GO" id="GO:0005730">
    <property type="term" value="C:nucleolus"/>
    <property type="evidence" value="ECO:0007669"/>
    <property type="project" value="TreeGrafter"/>
</dbReference>
<evidence type="ECO:0000313" key="11">
    <source>
        <dbReference type="EMBL" id="KAK8865774.1"/>
    </source>
</evidence>
<evidence type="ECO:0000313" key="12">
    <source>
        <dbReference type="Proteomes" id="UP001388673"/>
    </source>
</evidence>
<feature type="region of interest" description="Disordered" evidence="9">
    <location>
        <begin position="676"/>
        <end position="725"/>
    </location>
</feature>
<keyword evidence="2" id="KW-0698">rRNA processing</keyword>
<feature type="compositionally biased region" description="Basic residues" evidence="9">
    <location>
        <begin position="896"/>
        <end position="907"/>
    </location>
</feature>
<comment type="caution">
    <text evidence="11">The sequence shown here is derived from an EMBL/GenBank/DDBJ whole genome shotgun (WGS) entry which is preliminary data.</text>
</comment>
<dbReference type="GO" id="GO:0071051">
    <property type="term" value="P:poly(A)-dependent snoRNA 3'-end processing"/>
    <property type="evidence" value="ECO:0007669"/>
    <property type="project" value="TreeGrafter"/>
</dbReference>
<evidence type="ECO:0000256" key="2">
    <source>
        <dbReference type="ARBA" id="ARBA00022552"/>
    </source>
</evidence>
<feature type="compositionally biased region" description="Basic residues" evidence="9">
    <location>
        <begin position="857"/>
        <end position="866"/>
    </location>
</feature>
<comment type="similarity">
    <text evidence="8">Belongs to the exosome component 10/RRP6 family.</text>
</comment>
<dbReference type="GO" id="GO:0000467">
    <property type="term" value="P:exonucleolytic trimming to generate mature 3'-end of 5.8S rRNA from tricistronic rRNA transcript (SSU-rRNA, 5.8S rRNA, LSU-rRNA)"/>
    <property type="evidence" value="ECO:0007669"/>
    <property type="project" value="InterPro"/>
</dbReference>
<feature type="region of interest" description="Disordered" evidence="9">
    <location>
        <begin position="774"/>
        <end position="943"/>
    </location>
</feature>
<dbReference type="GO" id="GO:0071038">
    <property type="term" value="P:TRAMP-dependent tRNA surveillance pathway"/>
    <property type="evidence" value="ECO:0007669"/>
    <property type="project" value="TreeGrafter"/>
</dbReference>
<proteinExistence type="inferred from homology"/>
<dbReference type="GeneID" id="92178180"/>
<dbReference type="InterPro" id="IPR002562">
    <property type="entry name" value="3'-5'_exonuclease_dom"/>
</dbReference>
<dbReference type="GO" id="GO:0071035">
    <property type="term" value="P:nuclear polyadenylation-dependent rRNA catabolic process"/>
    <property type="evidence" value="ECO:0007669"/>
    <property type="project" value="TreeGrafter"/>
</dbReference>
<organism evidence="11 12">
    <name type="scientific">Kwoniella newhampshirensis</name>
    <dbReference type="NCBI Taxonomy" id="1651941"/>
    <lineage>
        <taxon>Eukaryota</taxon>
        <taxon>Fungi</taxon>
        <taxon>Dikarya</taxon>
        <taxon>Basidiomycota</taxon>
        <taxon>Agaricomycotina</taxon>
        <taxon>Tremellomycetes</taxon>
        <taxon>Tremellales</taxon>
        <taxon>Cryptococcaceae</taxon>
        <taxon>Kwoniella</taxon>
    </lineage>
</organism>
<dbReference type="InterPro" id="IPR049559">
    <property type="entry name" value="Rrp6p-like_exo"/>
</dbReference>
<dbReference type="GO" id="GO:0000175">
    <property type="term" value="F:3'-5'-RNA exonuclease activity"/>
    <property type="evidence" value="ECO:0007669"/>
    <property type="project" value="InterPro"/>
</dbReference>
<evidence type="ECO:0000256" key="8">
    <source>
        <dbReference type="ARBA" id="ARBA00043957"/>
    </source>
</evidence>
<keyword evidence="3" id="KW-0540">Nuclease</keyword>
<dbReference type="PANTHER" id="PTHR12124">
    <property type="entry name" value="POLYMYOSITIS/SCLERODERMA AUTOANTIGEN-RELATED"/>
    <property type="match status" value="1"/>
</dbReference>
<feature type="compositionally biased region" description="Basic and acidic residues" evidence="9">
    <location>
        <begin position="845"/>
        <end position="856"/>
    </location>
</feature>
<dbReference type="InterPro" id="IPR045092">
    <property type="entry name" value="Rrp6-like"/>
</dbReference>
<evidence type="ECO:0000256" key="9">
    <source>
        <dbReference type="SAM" id="MobiDB-lite"/>
    </source>
</evidence>
<dbReference type="Gene3D" id="3.30.420.10">
    <property type="entry name" value="Ribonuclease H-like superfamily/Ribonuclease H"/>
    <property type="match status" value="1"/>
</dbReference>
<dbReference type="SMART" id="SM00474">
    <property type="entry name" value="35EXOc"/>
    <property type="match status" value="1"/>
</dbReference>
<dbReference type="GO" id="GO:0071036">
    <property type="term" value="P:nuclear polyadenylation-dependent snoRNA catabolic process"/>
    <property type="evidence" value="ECO:0007669"/>
    <property type="project" value="TreeGrafter"/>
</dbReference>
<sequence>MSSSSTTSFSANVASSSKSSASSSSSSSVVPSPTTAFASYLPHLTSALDSLTTHAAGLPDKSDLSFHRTLDRGFAKDLDKASERVLQMTERLLSLVEISQRGDKVKGKGKAPNATQVRRRKMEDEDDVVDGFRGGVVGVVDGLLEDADSALDDLRGDKKKAAIAVKPSLAAAAGQKIPGPFAKFRERLPTALFHATDLAKPQLLFHDKPDNSLTEPWKPKLTTKPHAMVPLDFSVPLEYELTEEEELDPSKEYWRREKEVRLRQHPYFYETRHLPYPTSMFINSPPVPPKDFKDTPFEFVDTPEKLEKMVEKLQKAKEIAVDLEHHQMRSFAGFTCLIQISTREEDWVVDTLALRRELREGKLGDVMTDPAIIKVFHGADSDIIWLQHDFDIYVVNLFDTYHACVISNMAQRSLGGLLQQYCDFEADKRYQRADWRIRPLGEEMLHYARSDTHFLLYIYDCLRNALLEQSSRPPSPDPEGNQVIETARRNPQAAMREVLYRSADTALKLYEREIYDEGSGKGPGGWAAAGRKWLPKGALDEEVGWIWRKLHTWRDRLARELDESPYYIMPNDMLKTLALLQGTAPILVRQAVRGGDRAPLAESRLDEIVNTIKSAREEFARNSKAKEIAEKDGQDKVNGVIQPSKAAAVVASAPTPIPDVWDEITVQAKPAPRSALFGSTIRTPSTPTKVSHAKPSSSLFGQTLDQTGKGKRSRRDRRSKELSPGFQSVQNTIHMELEPRVAVPNHVETGTDTLIQPMELETVPFIPANARSTTSATNKVNTNDGTQKPKPVISAKKTEKVDDGVIQVKKPKKQKKRDRVGSASVVNDGNGKKPKLDMVTQGQAVDHEPILSDGGKKKEKKGKKVKVNNVEDIPEFDYANEPNLLDQPDGSQVRAGGKKGKKGKKGKDKQPSGIGALEIPTFGPRPAKDMSQPKAGNRSGTFV</sequence>
<dbReference type="SUPFAM" id="SSF47819">
    <property type="entry name" value="HRDC-like"/>
    <property type="match status" value="1"/>
</dbReference>
<evidence type="ECO:0000259" key="10">
    <source>
        <dbReference type="PROSITE" id="PS50967"/>
    </source>
</evidence>
<keyword evidence="6" id="KW-0269">Exonuclease</keyword>
<dbReference type="Gene3D" id="1.10.150.80">
    <property type="entry name" value="HRDC domain"/>
    <property type="match status" value="1"/>
</dbReference>
<evidence type="ECO:0000256" key="7">
    <source>
        <dbReference type="ARBA" id="ARBA00023242"/>
    </source>
</evidence>
<feature type="region of interest" description="Disordered" evidence="9">
    <location>
        <begin position="1"/>
        <end position="32"/>
    </location>
</feature>
<gene>
    <name evidence="11" type="ORF">IAR55_000921</name>
</gene>